<evidence type="ECO:0000256" key="2">
    <source>
        <dbReference type="PROSITE-ProRule" id="PRU00335"/>
    </source>
</evidence>
<dbReference type="RefSeq" id="WP_013378846.1">
    <property type="nucleotide sequence ID" value="NC_014624.2"/>
</dbReference>
<evidence type="ECO:0000313" key="5">
    <source>
        <dbReference type="Proteomes" id="UP000184012"/>
    </source>
</evidence>
<name>A0AB74EWN0_9FIRM</name>
<comment type="caution">
    <text evidence="4">The sequence shown here is derived from an EMBL/GenBank/DDBJ whole genome shotgun (WGS) entry which is preliminary data.</text>
</comment>
<dbReference type="GeneID" id="68361930"/>
<reference evidence="4 5" key="1">
    <citation type="submission" date="2016-11" db="EMBL/GenBank/DDBJ databases">
        <authorList>
            <person name="Varghese N."/>
            <person name="Submissions S."/>
        </authorList>
    </citation>
    <scope>NUCLEOTIDE SEQUENCE [LARGE SCALE GENOMIC DNA]</scope>
    <source>
        <strain evidence="4 5">FD</strain>
    </source>
</reference>
<keyword evidence="1 2" id="KW-0238">DNA-binding</keyword>
<evidence type="ECO:0000256" key="1">
    <source>
        <dbReference type="ARBA" id="ARBA00023125"/>
    </source>
</evidence>
<dbReference type="InterPro" id="IPR001647">
    <property type="entry name" value="HTH_TetR"/>
</dbReference>
<feature type="DNA-binding region" description="H-T-H motif" evidence="2">
    <location>
        <begin position="33"/>
        <end position="52"/>
    </location>
</feature>
<evidence type="ECO:0000259" key="3">
    <source>
        <dbReference type="PROSITE" id="PS50977"/>
    </source>
</evidence>
<sequence length="212" mass="24759">MRTYNEEARKAKKTDIMERSFACYAENGFSSVGIKAIAKACDCSVATLYLYFDNLDDLIVKSTEYCMGKVEDEFMAKAPTDVEDLWRFIDEIPYWTAKNHGKKYRLMYQVYTHPKYREYGQKFFAGVDERYTQYAKSFESKLGIPYEKLTPLIFILIRACVHYALFEDAFYLKAQIEALKETLELFIMKYNPKVRSGVVTEKAKIFKGISPQ</sequence>
<proteinExistence type="predicted"/>
<gene>
    <name evidence="4" type="ORF">SAMN04515649_10325</name>
</gene>
<dbReference type="PROSITE" id="PS50977">
    <property type="entry name" value="HTH_TETR_2"/>
    <property type="match status" value="1"/>
</dbReference>
<dbReference type="Proteomes" id="UP000184012">
    <property type="component" value="Unassembled WGS sequence"/>
</dbReference>
<feature type="domain" description="HTH tetR-type" evidence="3">
    <location>
        <begin position="10"/>
        <end position="70"/>
    </location>
</feature>
<accession>A0AB74EWN0</accession>
<protein>
    <submittedName>
        <fullName evidence="4">DNA-binding transcriptional regulator, AcrR family</fullName>
    </submittedName>
</protein>
<organism evidence="4 5">
    <name type="scientific">Eubacterium callanderi</name>
    <dbReference type="NCBI Taxonomy" id="53442"/>
    <lineage>
        <taxon>Bacteria</taxon>
        <taxon>Bacillati</taxon>
        <taxon>Bacillota</taxon>
        <taxon>Clostridia</taxon>
        <taxon>Eubacteriales</taxon>
        <taxon>Eubacteriaceae</taxon>
        <taxon>Eubacterium</taxon>
    </lineage>
</organism>
<dbReference type="InterPro" id="IPR009057">
    <property type="entry name" value="Homeodomain-like_sf"/>
</dbReference>
<dbReference type="AlphaFoldDB" id="A0AB74EWN0"/>
<dbReference type="GO" id="GO:0003677">
    <property type="term" value="F:DNA binding"/>
    <property type="evidence" value="ECO:0007669"/>
    <property type="project" value="UniProtKB-UniRule"/>
</dbReference>
<dbReference type="Gene3D" id="1.10.357.10">
    <property type="entry name" value="Tetracycline Repressor, domain 2"/>
    <property type="match status" value="1"/>
</dbReference>
<evidence type="ECO:0000313" key="4">
    <source>
        <dbReference type="EMBL" id="SHL17194.1"/>
    </source>
</evidence>
<dbReference type="EMBL" id="FRBP01000003">
    <property type="protein sequence ID" value="SHL17194.1"/>
    <property type="molecule type" value="Genomic_DNA"/>
</dbReference>
<dbReference type="Pfam" id="PF00440">
    <property type="entry name" value="TetR_N"/>
    <property type="match status" value="1"/>
</dbReference>
<dbReference type="SUPFAM" id="SSF46689">
    <property type="entry name" value="Homeodomain-like"/>
    <property type="match status" value="1"/>
</dbReference>